<evidence type="ECO:0000256" key="1">
    <source>
        <dbReference type="ARBA" id="ARBA00022527"/>
    </source>
</evidence>
<feature type="chain" id="PRO_5025378572" description="Protein kinase domain-containing protein" evidence="6">
    <location>
        <begin position="21"/>
        <end position="647"/>
    </location>
</feature>
<keyword evidence="1" id="KW-0723">Serine/threonine-protein kinase</keyword>
<dbReference type="EMBL" id="VJMH01000406">
    <property type="protein sequence ID" value="KAF0716416.1"/>
    <property type="molecule type" value="Genomic_DNA"/>
</dbReference>
<evidence type="ECO:0000256" key="5">
    <source>
        <dbReference type="SAM" id="Phobius"/>
    </source>
</evidence>
<dbReference type="InterPro" id="IPR032675">
    <property type="entry name" value="LRR_dom_sf"/>
</dbReference>
<dbReference type="InterPro" id="IPR000719">
    <property type="entry name" value="Prot_kinase_dom"/>
</dbReference>
<keyword evidence="3 4" id="KW-0067">ATP-binding</keyword>
<dbReference type="PRINTS" id="PR00109">
    <property type="entry name" value="TYRKINASE"/>
</dbReference>
<dbReference type="Gene3D" id="3.80.10.10">
    <property type="entry name" value="Ribonuclease Inhibitor"/>
    <property type="match status" value="1"/>
</dbReference>
<evidence type="ECO:0000256" key="3">
    <source>
        <dbReference type="ARBA" id="ARBA00022840"/>
    </source>
</evidence>
<dbReference type="InterPro" id="IPR051681">
    <property type="entry name" value="Ser/Thr_Kinases-Pseudokinases"/>
</dbReference>
<comment type="caution">
    <text evidence="8">The sequence shown here is derived from an EMBL/GenBank/DDBJ whole genome shotgun (WGS) entry which is preliminary data.</text>
</comment>
<dbReference type="GO" id="GO:0005524">
    <property type="term" value="F:ATP binding"/>
    <property type="evidence" value="ECO:0007669"/>
    <property type="project" value="UniProtKB-UniRule"/>
</dbReference>
<dbReference type="PROSITE" id="PS50011">
    <property type="entry name" value="PROTEIN_KINASE_DOM"/>
    <property type="match status" value="1"/>
</dbReference>
<dbReference type="InterPro" id="IPR001245">
    <property type="entry name" value="Ser-Thr/Tyr_kinase_cat_dom"/>
</dbReference>
<keyword evidence="5" id="KW-0472">Membrane</keyword>
<keyword evidence="5" id="KW-1133">Transmembrane helix</keyword>
<keyword evidence="6" id="KW-0732">Signal</keyword>
<dbReference type="InterPro" id="IPR011009">
    <property type="entry name" value="Kinase-like_dom_sf"/>
</dbReference>
<name>A0A6A4ZLM4_9STRA</name>
<keyword evidence="5" id="KW-0812">Transmembrane</keyword>
<dbReference type="SUPFAM" id="SSF52058">
    <property type="entry name" value="L domain-like"/>
    <property type="match status" value="1"/>
</dbReference>
<keyword evidence="1" id="KW-0418">Kinase</keyword>
<dbReference type="OrthoDB" id="535509at2759"/>
<protein>
    <recommendedName>
        <fullName evidence="7">Protein kinase domain-containing protein</fullName>
    </recommendedName>
</protein>
<dbReference type="Gene3D" id="1.10.510.10">
    <property type="entry name" value="Transferase(Phosphotransferase) domain 1"/>
    <property type="match status" value="1"/>
</dbReference>
<dbReference type="GO" id="GO:0004674">
    <property type="term" value="F:protein serine/threonine kinase activity"/>
    <property type="evidence" value="ECO:0007669"/>
    <property type="project" value="UniProtKB-KW"/>
</dbReference>
<dbReference type="PROSITE" id="PS00108">
    <property type="entry name" value="PROTEIN_KINASE_ST"/>
    <property type="match status" value="1"/>
</dbReference>
<dbReference type="PANTHER" id="PTHR44329">
    <property type="entry name" value="SERINE/THREONINE-PROTEIN KINASE TNNI3K-RELATED"/>
    <property type="match status" value="1"/>
</dbReference>
<evidence type="ECO:0000256" key="6">
    <source>
        <dbReference type="SAM" id="SignalP"/>
    </source>
</evidence>
<proteinExistence type="predicted"/>
<dbReference type="CDD" id="cd21699">
    <property type="entry name" value="JMTM_APP_like"/>
    <property type="match status" value="1"/>
</dbReference>
<feature type="signal peptide" evidence="6">
    <location>
        <begin position="1"/>
        <end position="20"/>
    </location>
</feature>
<feature type="transmembrane region" description="Helical" evidence="5">
    <location>
        <begin position="318"/>
        <end position="341"/>
    </location>
</feature>
<dbReference type="InterPro" id="IPR017441">
    <property type="entry name" value="Protein_kinase_ATP_BS"/>
</dbReference>
<evidence type="ECO:0000259" key="7">
    <source>
        <dbReference type="PROSITE" id="PS50011"/>
    </source>
</evidence>
<dbReference type="SMART" id="SM00220">
    <property type="entry name" value="S_TKc"/>
    <property type="match status" value="1"/>
</dbReference>
<dbReference type="SUPFAM" id="SSF56112">
    <property type="entry name" value="Protein kinase-like (PK-like)"/>
    <property type="match status" value="1"/>
</dbReference>
<reference evidence="8" key="1">
    <citation type="submission" date="2019-06" db="EMBL/GenBank/DDBJ databases">
        <title>Genomics analysis of Aphanomyces spp. identifies a new class of oomycete effector associated with host adaptation.</title>
        <authorList>
            <person name="Gaulin E."/>
        </authorList>
    </citation>
    <scope>NUCLEOTIDE SEQUENCE</scope>
    <source>
        <strain evidence="8">CBS 578.67</strain>
    </source>
</reference>
<feature type="domain" description="Protein kinase" evidence="7">
    <location>
        <begin position="386"/>
        <end position="646"/>
    </location>
</feature>
<gene>
    <name evidence="8" type="ORF">As57867_002857</name>
</gene>
<evidence type="ECO:0000256" key="4">
    <source>
        <dbReference type="PROSITE-ProRule" id="PRU10141"/>
    </source>
</evidence>
<dbReference type="Pfam" id="PF00069">
    <property type="entry name" value="Pkinase"/>
    <property type="match status" value="1"/>
</dbReference>
<dbReference type="PROSITE" id="PS00107">
    <property type="entry name" value="PROTEIN_KINASE_ATP"/>
    <property type="match status" value="1"/>
</dbReference>
<organism evidence="8">
    <name type="scientific">Aphanomyces stellatus</name>
    <dbReference type="NCBI Taxonomy" id="120398"/>
    <lineage>
        <taxon>Eukaryota</taxon>
        <taxon>Sar</taxon>
        <taxon>Stramenopiles</taxon>
        <taxon>Oomycota</taxon>
        <taxon>Saprolegniomycetes</taxon>
        <taxon>Saprolegniales</taxon>
        <taxon>Verrucalvaceae</taxon>
        <taxon>Aphanomyces</taxon>
    </lineage>
</organism>
<dbReference type="InterPro" id="IPR008271">
    <property type="entry name" value="Ser/Thr_kinase_AS"/>
</dbReference>
<feature type="binding site" evidence="4">
    <location>
        <position position="413"/>
    </location>
    <ligand>
        <name>ATP</name>
        <dbReference type="ChEBI" id="CHEBI:30616"/>
    </ligand>
</feature>
<accession>A0A6A4ZLM4</accession>
<sequence length="647" mass="71421">MAIFSPSVLVALTVATSTAALPSSTTCPYSTLPRALEAIIVADVKQCQRNVTPCILSLDCARLSDGTPWLAIGSFMDFGETHRTFEADDDIITPINVDYMAFSDIMSSLSFAFFNFSLPRNFTWPSKLAQLNFTGNGLSAMPHVPHTLNTLSFHGNLLKNYTELQTLPPPLEALDIGGNAYKELLHLNFSNLTTLHLHNNYLLTRLENITFGNQLRYLDLSNLALANWIMDFETFKILGNLLNTTTNNATKNTGTRNISSSSSSVGVMTKNTTISSNATECQLRSGQIQTLTSSQGNPYTVCVINEIIIIQSALSTGAIIGIVCGAIALATAIGVAVFIVMRKRQKEWEEMTQTYGMSATPTWSSGEENALTIQDLALVKLDETDLVLQKKLGHGAFADVWLASFHGKSVAVKMLHRSNVSIKQLQSFIDEIKLMSSFDCQYIVKLVGATWARPSDLKCIMEYMNGGDLRDYLARTRPADVTWMDKYAHIHNIVEGLVYLHSLGVIHRDLKSRNILLDSTKGTKLTDFGISKEDLQETMTMGVGTFRWMAPEVIQDLHYTVSADMYSFGMVLSEFATHHVPYDDLKNPVNGQPVPDSAIMIKVASGTIKPTFNSECPKWIVDLAMQCLSVNPDERPTANQVSHVVRT</sequence>
<feature type="non-terminal residue" evidence="8">
    <location>
        <position position="647"/>
    </location>
</feature>
<dbReference type="AlphaFoldDB" id="A0A6A4ZLM4"/>
<evidence type="ECO:0000313" key="8">
    <source>
        <dbReference type="EMBL" id="KAF0716416.1"/>
    </source>
</evidence>
<keyword evidence="1" id="KW-0808">Transferase</keyword>
<evidence type="ECO:0000256" key="2">
    <source>
        <dbReference type="ARBA" id="ARBA00022741"/>
    </source>
</evidence>
<dbReference type="PANTHER" id="PTHR44329:SF214">
    <property type="entry name" value="PROTEIN KINASE DOMAIN-CONTAINING PROTEIN"/>
    <property type="match status" value="1"/>
</dbReference>
<keyword evidence="2 4" id="KW-0547">Nucleotide-binding</keyword>